<dbReference type="InterPro" id="IPR014716">
    <property type="entry name" value="Fibrinogen_a/b/g_C_1"/>
</dbReference>
<evidence type="ECO:0000256" key="2">
    <source>
        <dbReference type="SAM" id="MobiDB-lite"/>
    </source>
</evidence>
<dbReference type="SUPFAM" id="SSF56496">
    <property type="entry name" value="Fibrinogen C-terminal domain-like"/>
    <property type="match status" value="1"/>
</dbReference>
<dbReference type="InterPro" id="IPR002181">
    <property type="entry name" value="Fibrinogen_a/b/g_C_dom"/>
</dbReference>
<organism evidence="4">
    <name type="scientific">Phallusia mammillata</name>
    <dbReference type="NCBI Taxonomy" id="59560"/>
    <lineage>
        <taxon>Eukaryota</taxon>
        <taxon>Metazoa</taxon>
        <taxon>Chordata</taxon>
        <taxon>Tunicata</taxon>
        <taxon>Ascidiacea</taxon>
        <taxon>Phlebobranchia</taxon>
        <taxon>Ascidiidae</taxon>
        <taxon>Phallusia</taxon>
    </lineage>
</organism>
<dbReference type="PROSITE" id="PS51406">
    <property type="entry name" value="FIBRINOGEN_C_2"/>
    <property type="match status" value="1"/>
</dbReference>
<accession>A0A6F9DDK8</accession>
<evidence type="ECO:0000256" key="1">
    <source>
        <dbReference type="ARBA" id="ARBA00023157"/>
    </source>
</evidence>
<dbReference type="InterPro" id="IPR020837">
    <property type="entry name" value="Fibrinogen_CS"/>
</dbReference>
<evidence type="ECO:0000259" key="3">
    <source>
        <dbReference type="PROSITE" id="PS51406"/>
    </source>
</evidence>
<dbReference type="PROSITE" id="PS00514">
    <property type="entry name" value="FIBRINOGEN_C_1"/>
    <property type="match status" value="1"/>
</dbReference>
<dbReference type="SMART" id="SM00186">
    <property type="entry name" value="FBG"/>
    <property type="match status" value="1"/>
</dbReference>
<dbReference type="NCBIfam" id="NF040941">
    <property type="entry name" value="GGGWT_bact"/>
    <property type="match status" value="1"/>
</dbReference>
<reference evidence="4" key="1">
    <citation type="submission" date="2020-04" db="EMBL/GenBank/DDBJ databases">
        <authorList>
            <person name="Neveu A P."/>
        </authorList>
    </citation>
    <scope>NUCLEOTIDE SEQUENCE</scope>
    <source>
        <tissue evidence="4">Whole embryo</tissue>
    </source>
</reference>
<sequence>MVDIHNNSLNSEYDFRNKTMGSSIRQKLCTSLWRLQAILVILSFSNQLANGNAGEDQTHGPMTQEQSCSLNIDRTCNSAGECSYRLNIPPVNFGAELGSVFSAQETPELQNSMWRIVTESFSEQRTWRSENKAAIDQLNDKINVIENLLSTTLDNQSQTSLPNNTDQTSGEIPTTSEPRYAQVTSPHEFDEISRESDIVSRISEEIAERHLEMNNRVASIEERVMDFLQGLEIRISRKMENVATACNQCPTTTSDTTDEQSTPKETMRPPSEESPPRSISRADRQVVNNEGPRMMLCRTCCEEVSYGEYLRSSQQSFDEINEYERGHEVTTDGEHRSRYDEVIGVERVFNVERFLEESENEEERIKTQIEEPPLNGTTYQLHIYTSTSHNQSSNSDVSVEAWAATVPPTTTTNPSTILNEITLPTNGYTTDFGSSTQGSSVEGSGGAWEENEQISSVNVTKHIFIHYKSTNIQIPHSDLPRDCADLYLRGVRASGVYKIRPGKFGVWDVFCDMRTAGGGWTTIQRRIAGGENFTRSWLEYRNGFGNSSLDHWLGLDRMNFITTGNRARRVMLRIDLTDWDGTSRHAIYRVFRIKGATRNFELVALKYSGTAGDALNYGESYNHNLQPFTTYDRDNDGYEQGNCGEYYRSGWWFSACFAANLNGVYHRGQYRGVQKGIYWGTWDKLSDPVSNSRYSFKYVDMKVRPIRYNVMRKSSHSRRRYSG</sequence>
<feature type="region of interest" description="Disordered" evidence="2">
    <location>
        <begin position="155"/>
        <end position="195"/>
    </location>
</feature>
<name>A0A6F9DDK8_9ASCI</name>
<evidence type="ECO:0000313" key="4">
    <source>
        <dbReference type="EMBL" id="CAB3245949.1"/>
    </source>
</evidence>
<protein>
    <submittedName>
        <fullName evidence="4">Fibrn fibrinogen-like protein</fullName>
    </submittedName>
</protein>
<dbReference type="GO" id="GO:0005615">
    <property type="term" value="C:extracellular space"/>
    <property type="evidence" value="ECO:0007669"/>
    <property type="project" value="TreeGrafter"/>
</dbReference>
<dbReference type="PANTHER" id="PTHR19143:SF379">
    <property type="entry name" value="FIBROLEUKIN-LIKE"/>
    <property type="match status" value="1"/>
</dbReference>
<dbReference type="EMBL" id="LR785171">
    <property type="protein sequence ID" value="CAB3245949.1"/>
    <property type="molecule type" value="mRNA"/>
</dbReference>
<feature type="region of interest" description="Disordered" evidence="2">
    <location>
        <begin position="246"/>
        <end position="287"/>
    </location>
</feature>
<dbReference type="Pfam" id="PF00147">
    <property type="entry name" value="Fibrinogen_C"/>
    <property type="match status" value="1"/>
</dbReference>
<dbReference type="InterPro" id="IPR036056">
    <property type="entry name" value="Fibrinogen-like_C"/>
</dbReference>
<feature type="compositionally biased region" description="Polar residues" evidence="2">
    <location>
        <begin position="155"/>
        <end position="185"/>
    </location>
</feature>
<dbReference type="AlphaFoldDB" id="A0A6F9DDK8"/>
<keyword evidence="1" id="KW-1015">Disulfide bond</keyword>
<dbReference type="CDD" id="cd00087">
    <property type="entry name" value="FReD"/>
    <property type="match status" value="1"/>
</dbReference>
<dbReference type="InterPro" id="IPR050373">
    <property type="entry name" value="Fibrinogen_C-term_domain"/>
</dbReference>
<feature type="compositionally biased region" description="Basic and acidic residues" evidence="2">
    <location>
        <begin position="261"/>
        <end position="284"/>
    </location>
</feature>
<feature type="domain" description="Fibrinogen C-terminal" evidence="3">
    <location>
        <begin position="474"/>
        <end position="707"/>
    </location>
</feature>
<proteinExistence type="evidence at transcript level"/>
<dbReference type="PANTHER" id="PTHR19143">
    <property type="entry name" value="FIBRINOGEN/TENASCIN/ANGIOPOEITIN"/>
    <property type="match status" value="1"/>
</dbReference>
<gene>
    <name evidence="4" type="primary">Fgl2</name>
</gene>
<dbReference type="Gene3D" id="3.90.215.10">
    <property type="entry name" value="Gamma Fibrinogen, chain A, domain 1"/>
    <property type="match status" value="1"/>
</dbReference>